<organism evidence="2 3">
    <name type="scientific">Riccia fluitans</name>
    <dbReference type="NCBI Taxonomy" id="41844"/>
    <lineage>
        <taxon>Eukaryota</taxon>
        <taxon>Viridiplantae</taxon>
        <taxon>Streptophyta</taxon>
        <taxon>Embryophyta</taxon>
        <taxon>Marchantiophyta</taxon>
        <taxon>Marchantiopsida</taxon>
        <taxon>Marchantiidae</taxon>
        <taxon>Marchantiales</taxon>
        <taxon>Ricciaceae</taxon>
        <taxon>Riccia</taxon>
    </lineage>
</organism>
<dbReference type="Proteomes" id="UP001605036">
    <property type="component" value="Unassembled WGS sequence"/>
</dbReference>
<dbReference type="EMBL" id="JBHFFA010000004">
    <property type="protein sequence ID" value="KAL2628755.1"/>
    <property type="molecule type" value="Genomic_DNA"/>
</dbReference>
<keyword evidence="3" id="KW-1185">Reference proteome</keyword>
<name>A0ABD1YDL8_9MARC</name>
<dbReference type="AlphaFoldDB" id="A0ABD1YDL8"/>
<evidence type="ECO:0000256" key="1">
    <source>
        <dbReference type="SAM" id="MobiDB-lite"/>
    </source>
</evidence>
<evidence type="ECO:0000313" key="2">
    <source>
        <dbReference type="EMBL" id="KAL2628755.1"/>
    </source>
</evidence>
<feature type="region of interest" description="Disordered" evidence="1">
    <location>
        <begin position="26"/>
        <end position="48"/>
    </location>
</feature>
<proteinExistence type="predicted"/>
<protein>
    <submittedName>
        <fullName evidence="2">Uncharacterized protein</fullName>
    </submittedName>
</protein>
<gene>
    <name evidence="2" type="ORF">R1flu_013441</name>
</gene>
<comment type="caution">
    <text evidence="2">The sequence shown here is derived from an EMBL/GenBank/DDBJ whole genome shotgun (WGS) entry which is preliminary data.</text>
</comment>
<accession>A0ABD1YDL8</accession>
<evidence type="ECO:0000313" key="3">
    <source>
        <dbReference type="Proteomes" id="UP001605036"/>
    </source>
</evidence>
<reference evidence="2 3" key="1">
    <citation type="submission" date="2024-09" db="EMBL/GenBank/DDBJ databases">
        <title>Chromosome-scale assembly of Riccia fluitans.</title>
        <authorList>
            <person name="Paukszto L."/>
            <person name="Sawicki J."/>
            <person name="Karawczyk K."/>
            <person name="Piernik-Szablinska J."/>
            <person name="Szczecinska M."/>
            <person name="Mazdziarz M."/>
        </authorList>
    </citation>
    <scope>NUCLEOTIDE SEQUENCE [LARGE SCALE GENOMIC DNA]</scope>
    <source>
        <strain evidence="2">Rf_01</strain>
        <tissue evidence="2">Aerial parts of the thallus</tissue>
    </source>
</reference>
<sequence length="145" mass="15656">MLYKVYIFGSLGSPFDYGTSVPNSPVVQGPSSHGGLNDNSTSCPAGPEEVATIESPPIDHVPCYPSPNNPDADCGNSCPCGPVEVGVETPIVEKVLGSPSPRVPSAPIRSTQHFETTWKETIQVMLTKWRYKNEDDEQADQIHET</sequence>